<organism evidence="9 10">
    <name type="scientific">Clunio marinus</name>
    <dbReference type="NCBI Taxonomy" id="568069"/>
    <lineage>
        <taxon>Eukaryota</taxon>
        <taxon>Metazoa</taxon>
        <taxon>Ecdysozoa</taxon>
        <taxon>Arthropoda</taxon>
        <taxon>Hexapoda</taxon>
        <taxon>Insecta</taxon>
        <taxon>Pterygota</taxon>
        <taxon>Neoptera</taxon>
        <taxon>Endopterygota</taxon>
        <taxon>Diptera</taxon>
        <taxon>Nematocera</taxon>
        <taxon>Chironomoidea</taxon>
        <taxon>Chironomidae</taxon>
        <taxon>Clunio</taxon>
    </lineage>
</organism>
<evidence type="ECO:0000256" key="7">
    <source>
        <dbReference type="SAM" id="MobiDB-lite"/>
    </source>
</evidence>
<evidence type="ECO:0000313" key="9">
    <source>
        <dbReference type="EMBL" id="CRK93815.1"/>
    </source>
</evidence>
<evidence type="ECO:0000256" key="6">
    <source>
        <dbReference type="RuleBase" id="RU000356"/>
    </source>
</evidence>
<dbReference type="STRING" id="568069.A0A1J1I0E4"/>
<dbReference type="PANTHER" id="PTHR47217:SF1">
    <property type="entry name" value="GLOBIN-LIKE PROTEIN"/>
    <property type="match status" value="1"/>
</dbReference>
<dbReference type="InterPro" id="IPR012292">
    <property type="entry name" value="Globin/Proto"/>
</dbReference>
<dbReference type="OrthoDB" id="7779786at2759"/>
<proteinExistence type="inferred from homology"/>
<dbReference type="SUPFAM" id="SSF46458">
    <property type="entry name" value="Globin-like"/>
    <property type="match status" value="1"/>
</dbReference>
<gene>
    <name evidence="9" type="primary">putative Globin CTT-IIIA</name>
    <name evidence="9" type="ORF">CLUMA_CG007342</name>
</gene>
<dbReference type="PROSITE" id="PS01033">
    <property type="entry name" value="GLOBIN"/>
    <property type="match status" value="1"/>
</dbReference>
<dbReference type="GO" id="GO:0046872">
    <property type="term" value="F:metal ion binding"/>
    <property type="evidence" value="ECO:0007669"/>
    <property type="project" value="UniProtKB-KW"/>
</dbReference>
<sequence>MGNILQRNSPKEPDVPTPQITALTPDEVDIIKATWKIPSANAFDSAETILYTFLERFPEHQPKFSFRDVPLSDLKGTPGFRNHASKIFNVFSSVVDALDRDPDYMGIKRILAEIGKFHAKKKITKKSQNDLRSVVVDILTDVCKLDEQGKIAWTKLLDIFFHVIFECLDGRADQF</sequence>
<feature type="region of interest" description="Disordered" evidence="7">
    <location>
        <begin position="1"/>
        <end position="20"/>
    </location>
</feature>
<evidence type="ECO:0000313" key="10">
    <source>
        <dbReference type="Proteomes" id="UP000183832"/>
    </source>
</evidence>
<dbReference type="Gene3D" id="1.10.490.10">
    <property type="entry name" value="Globins"/>
    <property type="match status" value="1"/>
</dbReference>
<dbReference type="InterPro" id="IPR009050">
    <property type="entry name" value="Globin-like_sf"/>
</dbReference>
<keyword evidence="10" id="KW-1185">Reference proteome</keyword>
<evidence type="ECO:0000256" key="5">
    <source>
        <dbReference type="ARBA" id="ARBA00023004"/>
    </source>
</evidence>
<dbReference type="GO" id="GO:0019825">
    <property type="term" value="F:oxygen binding"/>
    <property type="evidence" value="ECO:0007669"/>
    <property type="project" value="InterPro"/>
</dbReference>
<evidence type="ECO:0000256" key="3">
    <source>
        <dbReference type="ARBA" id="ARBA00022621"/>
    </source>
</evidence>
<dbReference type="GO" id="GO:0020037">
    <property type="term" value="F:heme binding"/>
    <property type="evidence" value="ECO:0007669"/>
    <property type="project" value="InterPro"/>
</dbReference>
<accession>A0A1J1I0E4</accession>
<name>A0A1J1I0E4_9DIPT</name>
<comment type="similarity">
    <text evidence="6">Belongs to the globin family.</text>
</comment>
<evidence type="ECO:0000256" key="4">
    <source>
        <dbReference type="ARBA" id="ARBA00022723"/>
    </source>
</evidence>
<dbReference type="EMBL" id="CVRI01000038">
    <property type="protein sequence ID" value="CRK93815.1"/>
    <property type="molecule type" value="Genomic_DNA"/>
</dbReference>
<keyword evidence="4" id="KW-0479">Metal-binding</keyword>
<dbReference type="InterPro" id="IPR044399">
    <property type="entry name" value="Mb-like_M"/>
</dbReference>
<dbReference type="Proteomes" id="UP000183832">
    <property type="component" value="Unassembled WGS sequence"/>
</dbReference>
<feature type="domain" description="Globin" evidence="8">
    <location>
        <begin position="22"/>
        <end position="169"/>
    </location>
</feature>
<protein>
    <submittedName>
        <fullName evidence="9">CLUMA_CG007342, isoform A</fullName>
    </submittedName>
</protein>
<keyword evidence="2 6" id="KW-0349">Heme</keyword>
<keyword evidence="1 6" id="KW-0813">Transport</keyword>
<dbReference type="PANTHER" id="PTHR47217">
    <property type="entry name" value="GLOBIN-LIKE PROTEIN"/>
    <property type="match status" value="1"/>
</dbReference>
<evidence type="ECO:0000256" key="2">
    <source>
        <dbReference type="ARBA" id="ARBA00022617"/>
    </source>
</evidence>
<dbReference type="Pfam" id="PF00042">
    <property type="entry name" value="Globin"/>
    <property type="match status" value="1"/>
</dbReference>
<dbReference type="GO" id="GO:0005344">
    <property type="term" value="F:oxygen carrier activity"/>
    <property type="evidence" value="ECO:0007669"/>
    <property type="project" value="UniProtKB-KW"/>
</dbReference>
<evidence type="ECO:0000259" key="8">
    <source>
        <dbReference type="PROSITE" id="PS01033"/>
    </source>
</evidence>
<keyword evidence="5" id="KW-0408">Iron</keyword>
<dbReference type="AlphaFoldDB" id="A0A1J1I0E4"/>
<reference evidence="9 10" key="1">
    <citation type="submission" date="2015-04" db="EMBL/GenBank/DDBJ databases">
        <authorList>
            <person name="Syromyatnikov M.Y."/>
            <person name="Popov V.N."/>
        </authorList>
    </citation>
    <scope>NUCLEOTIDE SEQUENCE [LARGE SCALE GENOMIC DNA]</scope>
</reference>
<keyword evidence="3 6" id="KW-0561">Oxygen transport</keyword>
<dbReference type="CDD" id="cd01040">
    <property type="entry name" value="Mb-like"/>
    <property type="match status" value="1"/>
</dbReference>
<dbReference type="InterPro" id="IPR000971">
    <property type="entry name" value="Globin"/>
</dbReference>
<evidence type="ECO:0000256" key="1">
    <source>
        <dbReference type="ARBA" id="ARBA00022448"/>
    </source>
</evidence>